<proteinExistence type="predicted"/>
<organism evidence="1 2">
    <name type="scientific">Streptomyces tamarix</name>
    <dbReference type="NCBI Taxonomy" id="3078565"/>
    <lineage>
        <taxon>Bacteria</taxon>
        <taxon>Bacillati</taxon>
        <taxon>Actinomycetota</taxon>
        <taxon>Actinomycetes</taxon>
        <taxon>Kitasatosporales</taxon>
        <taxon>Streptomycetaceae</taxon>
        <taxon>Streptomyces</taxon>
    </lineage>
</organism>
<dbReference type="RefSeq" id="WP_315878780.1">
    <property type="nucleotide sequence ID" value="NZ_JAWCTQ010000019.1"/>
</dbReference>
<sequence>MDAIILATGYRPDLCYLESLGALDATGRPRHRDGMAIGRPGLGFVGVEWQHSLSSASIRGVGRDAQHLARRFASLH</sequence>
<dbReference type="Gene3D" id="3.50.50.60">
    <property type="entry name" value="FAD/NAD(P)-binding domain"/>
    <property type="match status" value="1"/>
</dbReference>
<protein>
    <submittedName>
        <fullName evidence="1">Uncharacterized protein</fullName>
    </submittedName>
</protein>
<name>A0ABU3QLR3_9ACTN</name>
<reference evidence="1 2" key="1">
    <citation type="submission" date="2023-09" db="EMBL/GenBank/DDBJ databases">
        <title>Streptomyces sp. nov.: A antagonism against Alternaria gaisen Producing Streptochlin, Isolated from Tamarix root soil.</title>
        <authorList>
            <person name="Chen Y."/>
        </authorList>
    </citation>
    <scope>NUCLEOTIDE SEQUENCE [LARGE SCALE GENOMIC DNA]</scope>
    <source>
        <strain evidence="1 2">TRM76323</strain>
    </source>
</reference>
<dbReference type="InterPro" id="IPR036188">
    <property type="entry name" value="FAD/NAD-bd_sf"/>
</dbReference>
<gene>
    <name evidence="1" type="ORF">RND61_16810</name>
</gene>
<comment type="caution">
    <text evidence="1">The sequence shown here is derived from an EMBL/GenBank/DDBJ whole genome shotgun (WGS) entry which is preliminary data.</text>
</comment>
<dbReference type="EMBL" id="JAWCTQ010000019">
    <property type="protein sequence ID" value="MDT9683710.1"/>
    <property type="molecule type" value="Genomic_DNA"/>
</dbReference>
<keyword evidence="2" id="KW-1185">Reference proteome</keyword>
<evidence type="ECO:0000313" key="1">
    <source>
        <dbReference type="EMBL" id="MDT9683710.1"/>
    </source>
</evidence>
<evidence type="ECO:0000313" key="2">
    <source>
        <dbReference type="Proteomes" id="UP001250181"/>
    </source>
</evidence>
<dbReference type="Proteomes" id="UP001250181">
    <property type="component" value="Unassembled WGS sequence"/>
</dbReference>
<accession>A0ABU3QLR3</accession>